<proteinExistence type="predicted"/>
<keyword evidence="1" id="KW-0175">Coiled coil</keyword>
<dbReference type="Proteomes" id="UP000070560">
    <property type="component" value="Chromosome"/>
</dbReference>
<dbReference type="SUPFAM" id="SSF110849">
    <property type="entry name" value="ParB/Sulfiredoxin"/>
    <property type="match status" value="1"/>
</dbReference>
<dbReference type="Gene3D" id="3.90.1530.10">
    <property type="entry name" value="Conserved hypothetical protein from pyrococcus furiosus pfu- 392566-001, ParB domain"/>
    <property type="match status" value="1"/>
</dbReference>
<name>A0A7U4TI04_DESA2</name>
<dbReference type="Pfam" id="PF02195">
    <property type="entry name" value="ParB_N"/>
    <property type="match status" value="1"/>
</dbReference>
<accession>A0A7U4TI04</accession>
<organism evidence="3 4">
    <name type="scientific">Desulfofervidus auxilii</name>
    <dbReference type="NCBI Taxonomy" id="1621989"/>
    <lineage>
        <taxon>Bacteria</taxon>
        <taxon>Pseudomonadati</taxon>
        <taxon>Thermodesulfobacteriota</taxon>
        <taxon>Candidatus Desulfofervidia</taxon>
        <taxon>Candidatus Desulfofervidales</taxon>
        <taxon>Candidatus Desulfofervidaceae</taxon>
        <taxon>Candidatus Desulfofervidus</taxon>
    </lineage>
</organism>
<dbReference type="InterPro" id="IPR036086">
    <property type="entry name" value="ParB/Sulfiredoxin_sf"/>
</dbReference>
<evidence type="ECO:0000256" key="1">
    <source>
        <dbReference type="SAM" id="Coils"/>
    </source>
</evidence>
<reference evidence="3 4" key="1">
    <citation type="submission" date="2015-10" db="EMBL/GenBank/DDBJ databases">
        <title>Candidatus Desulfofervidus auxilii, a hydrogenotrophic sulfate-reducing bacterium involved in the thermophilic anaerobic oxidation of methane.</title>
        <authorList>
            <person name="Krukenberg V."/>
            <person name="Richter M."/>
            <person name="Wegener G."/>
        </authorList>
    </citation>
    <scope>NUCLEOTIDE SEQUENCE [LARGE SCALE GENOMIC DNA]</scope>
    <source>
        <strain evidence="3 4">HS1</strain>
    </source>
</reference>
<keyword evidence="4" id="KW-1185">Reference proteome</keyword>
<evidence type="ECO:0000259" key="2">
    <source>
        <dbReference type="SMART" id="SM00470"/>
    </source>
</evidence>
<dbReference type="EMBL" id="CP013015">
    <property type="protein sequence ID" value="AMM40786.1"/>
    <property type="molecule type" value="Genomic_DNA"/>
</dbReference>
<sequence>MNKLIKERLNDPSEDAKAELELLLKRLKQINGEDNHRVFCKKMNCYVDAATCLKRAEKNAECQNCEVYLNFTNKLPMELVEVDPRTLEDSGYDEGIFRQMNPEEQSFLVEAIKNVGFFVPVVISDNKIVCGRERVKAAIAAGKETIPALKINASEQKLRLIALVENVARKVPSGVDYKRAMDRYQELRVKPGEIIVPLNPEQAVDHIEHLPDQYKEEISKVYGEEAQKIYINMKSQLHHLAGLIKNRINELTETIRNQKTELQALKLEYEEEKQKLTSQSTDKLFEYRKRIADLESQLKQKESTLKAEIEILRSELEDAASRKKEIERLYNEAEKRLKTRPVVEKYPEDYKRLKEETARLKKRIKEFEDSTDIVQRYDKHRDALYAAFSFLKMHIPSLKKTIPQVEIKTLIDHLKTLTKILEKEIEHEKT</sequence>
<dbReference type="SMART" id="SM00470">
    <property type="entry name" value="ParB"/>
    <property type="match status" value="1"/>
</dbReference>
<dbReference type="KEGG" id="daw:HS1_000982"/>
<protein>
    <submittedName>
        <fullName evidence="3">ParB-like nuclease domain protein</fullName>
    </submittedName>
</protein>
<feature type="coiled-coil region" evidence="1">
    <location>
        <begin position="248"/>
        <end position="370"/>
    </location>
</feature>
<evidence type="ECO:0000313" key="3">
    <source>
        <dbReference type="EMBL" id="AMM40786.1"/>
    </source>
</evidence>
<gene>
    <name evidence="3" type="ORF">HS1_000982</name>
</gene>
<dbReference type="InterPro" id="IPR003115">
    <property type="entry name" value="ParB_N"/>
</dbReference>
<feature type="domain" description="ParB-like N-terminal" evidence="2">
    <location>
        <begin position="80"/>
        <end position="167"/>
    </location>
</feature>
<evidence type="ECO:0000313" key="4">
    <source>
        <dbReference type="Proteomes" id="UP000070560"/>
    </source>
</evidence>
<dbReference type="AlphaFoldDB" id="A0A7U4TI04"/>